<dbReference type="NCBIfam" id="NF010568">
    <property type="entry name" value="PRK13961.1"/>
    <property type="match status" value="1"/>
</dbReference>
<dbReference type="PROSITE" id="PS01058">
    <property type="entry name" value="SAICAR_SYNTHETASE_2"/>
    <property type="match status" value="1"/>
</dbReference>
<dbReference type="NCBIfam" id="TIGR00081">
    <property type="entry name" value="purC"/>
    <property type="match status" value="1"/>
</dbReference>
<dbReference type="EC" id="6.3.2.6" evidence="8"/>
<dbReference type="STRING" id="1408281.Epro_0643"/>
<dbReference type="PANTHER" id="PTHR43700:SF1">
    <property type="entry name" value="PHOSPHORIBOSYLAMINOIMIDAZOLE-SUCCINOCARBOXAMIDE SYNTHASE"/>
    <property type="match status" value="1"/>
</dbReference>
<dbReference type="RefSeq" id="WP_052571571.1">
    <property type="nucleotide sequence ID" value="NZ_CP009498.1"/>
</dbReference>
<evidence type="ECO:0000256" key="2">
    <source>
        <dbReference type="ARBA" id="ARBA00010190"/>
    </source>
</evidence>
<evidence type="ECO:0000256" key="3">
    <source>
        <dbReference type="ARBA" id="ARBA00022598"/>
    </source>
</evidence>
<dbReference type="GO" id="GO:0005737">
    <property type="term" value="C:cytoplasm"/>
    <property type="evidence" value="ECO:0007669"/>
    <property type="project" value="TreeGrafter"/>
</dbReference>
<dbReference type="KEGG" id="epo:Epro_0643"/>
<evidence type="ECO:0000256" key="1">
    <source>
        <dbReference type="ARBA" id="ARBA00004672"/>
    </source>
</evidence>
<dbReference type="PANTHER" id="PTHR43700">
    <property type="entry name" value="PHOSPHORIBOSYLAMINOIMIDAZOLE-SUCCINOCARBOXAMIDE SYNTHASE"/>
    <property type="match status" value="1"/>
</dbReference>
<dbReference type="PATRIC" id="fig|1408281.3.peg.658"/>
<keyword evidence="6 8" id="KW-0067">ATP-binding</keyword>
<evidence type="ECO:0000256" key="5">
    <source>
        <dbReference type="ARBA" id="ARBA00022755"/>
    </source>
</evidence>
<dbReference type="EMBL" id="CP009498">
    <property type="protein sequence ID" value="AKL98022.1"/>
    <property type="molecule type" value="Genomic_DNA"/>
</dbReference>
<dbReference type="SUPFAM" id="SSF56104">
    <property type="entry name" value="SAICAR synthase-like"/>
    <property type="match status" value="1"/>
</dbReference>
<dbReference type="HAMAP" id="MF_00137">
    <property type="entry name" value="SAICAR_synth"/>
    <property type="match status" value="1"/>
</dbReference>
<dbReference type="Pfam" id="PF01259">
    <property type="entry name" value="SAICAR_synt"/>
    <property type="match status" value="1"/>
</dbReference>
<dbReference type="CDD" id="cd01414">
    <property type="entry name" value="SAICAR_synt_Sc"/>
    <property type="match status" value="1"/>
</dbReference>
<proteinExistence type="inferred from homology"/>
<dbReference type="FunFam" id="3.30.470.20:FF:000015">
    <property type="entry name" value="Phosphoribosylaminoimidazole-succinocarboxamide synthase"/>
    <property type="match status" value="1"/>
</dbReference>
<evidence type="ECO:0000256" key="4">
    <source>
        <dbReference type="ARBA" id="ARBA00022741"/>
    </source>
</evidence>
<evidence type="ECO:0000259" key="9">
    <source>
        <dbReference type="Pfam" id="PF01259"/>
    </source>
</evidence>
<keyword evidence="4 8" id="KW-0547">Nucleotide-binding</keyword>
<dbReference type="InterPro" id="IPR028923">
    <property type="entry name" value="SAICAR_synt/ADE2_N"/>
</dbReference>
<dbReference type="AlphaFoldDB" id="A0A0G3WJI6"/>
<gene>
    <name evidence="8 10" type="primary">purC</name>
    <name evidence="10" type="ORF">Epro_0643</name>
</gene>
<dbReference type="Gene3D" id="3.30.200.20">
    <property type="entry name" value="Phosphorylase Kinase, domain 1"/>
    <property type="match status" value="1"/>
</dbReference>
<dbReference type="Gene3D" id="3.30.470.20">
    <property type="entry name" value="ATP-grasp fold, B domain"/>
    <property type="match status" value="1"/>
</dbReference>
<evidence type="ECO:0000256" key="7">
    <source>
        <dbReference type="ARBA" id="ARBA00048475"/>
    </source>
</evidence>
<dbReference type="OrthoDB" id="9801549at2"/>
<dbReference type="GO" id="GO:0005524">
    <property type="term" value="F:ATP binding"/>
    <property type="evidence" value="ECO:0007669"/>
    <property type="project" value="UniProtKB-KW"/>
</dbReference>
<reference evidence="10 11" key="1">
    <citation type="submission" date="2014-09" db="EMBL/GenBank/DDBJ databases">
        <title>Complete genome sequence of Endomicrobium proavitum.</title>
        <authorList>
            <person name="Zheng H."/>
        </authorList>
    </citation>
    <scope>NUCLEOTIDE SEQUENCE [LARGE SCALE GENOMIC DNA]</scope>
    <source>
        <strain evidence="10 11">Rsa215</strain>
    </source>
</reference>
<dbReference type="GO" id="GO:0004639">
    <property type="term" value="F:phosphoribosylaminoimidazolesuccinocarboxamide synthase activity"/>
    <property type="evidence" value="ECO:0007669"/>
    <property type="project" value="UniProtKB-UniRule"/>
</dbReference>
<dbReference type="GO" id="GO:0006189">
    <property type="term" value="P:'de novo' IMP biosynthetic process"/>
    <property type="evidence" value="ECO:0007669"/>
    <property type="project" value="UniProtKB-UniRule"/>
</dbReference>
<keyword evidence="5 8" id="KW-0658">Purine biosynthesis</keyword>
<evidence type="ECO:0000313" key="10">
    <source>
        <dbReference type="EMBL" id="AKL98022.1"/>
    </source>
</evidence>
<comment type="pathway">
    <text evidence="1 8">Purine metabolism; IMP biosynthesis via de novo pathway; 5-amino-1-(5-phospho-D-ribosyl)imidazole-4-carboxamide from 5-amino-1-(5-phospho-D-ribosyl)imidazole-4-carboxylate: step 1/2.</text>
</comment>
<dbReference type="InterPro" id="IPR001636">
    <property type="entry name" value="SAICAR_synth"/>
</dbReference>
<comment type="similarity">
    <text evidence="2 8">Belongs to the SAICAR synthetase family.</text>
</comment>
<evidence type="ECO:0000256" key="6">
    <source>
        <dbReference type="ARBA" id="ARBA00022840"/>
    </source>
</evidence>
<protein>
    <recommendedName>
        <fullName evidence="8">Phosphoribosylaminoimidazole-succinocarboxamide synthase</fullName>
        <ecNumber evidence="8">6.3.2.6</ecNumber>
    </recommendedName>
    <alternativeName>
        <fullName evidence="8">SAICAR synthetase</fullName>
    </alternativeName>
</protein>
<comment type="catalytic activity">
    <reaction evidence="7 8">
        <text>5-amino-1-(5-phospho-D-ribosyl)imidazole-4-carboxylate + L-aspartate + ATP = (2S)-2-[5-amino-1-(5-phospho-beta-D-ribosyl)imidazole-4-carboxamido]succinate + ADP + phosphate + 2 H(+)</text>
        <dbReference type="Rhea" id="RHEA:22628"/>
        <dbReference type="ChEBI" id="CHEBI:15378"/>
        <dbReference type="ChEBI" id="CHEBI:29991"/>
        <dbReference type="ChEBI" id="CHEBI:30616"/>
        <dbReference type="ChEBI" id="CHEBI:43474"/>
        <dbReference type="ChEBI" id="CHEBI:58443"/>
        <dbReference type="ChEBI" id="CHEBI:77657"/>
        <dbReference type="ChEBI" id="CHEBI:456216"/>
        <dbReference type="EC" id="6.3.2.6"/>
    </reaction>
</comment>
<evidence type="ECO:0000256" key="8">
    <source>
        <dbReference type="HAMAP-Rule" id="MF_00137"/>
    </source>
</evidence>
<dbReference type="Proteomes" id="UP000035337">
    <property type="component" value="Chromosome"/>
</dbReference>
<organism evidence="10 11">
    <name type="scientific">Endomicrobium proavitum</name>
    <dbReference type="NCBI Taxonomy" id="1408281"/>
    <lineage>
        <taxon>Bacteria</taxon>
        <taxon>Pseudomonadati</taxon>
        <taxon>Elusimicrobiota</taxon>
        <taxon>Endomicrobiia</taxon>
        <taxon>Endomicrobiales</taxon>
        <taxon>Endomicrobiaceae</taxon>
        <taxon>Endomicrobium</taxon>
    </lineage>
</organism>
<name>A0A0G3WJI6_9BACT</name>
<dbReference type="InterPro" id="IPR018236">
    <property type="entry name" value="SAICAR_synthetase_CS"/>
</dbReference>
<accession>A0A0G3WJI6</accession>
<keyword evidence="3 8" id="KW-0436">Ligase</keyword>
<dbReference type="UniPathway" id="UPA00074">
    <property type="reaction ID" value="UER00131"/>
</dbReference>
<sequence length="292" mass="33740">MSNQEENINLPLVHKGKVRNVYDFNGNYLIVASDRISAFDWVIPTLIPNKGKVLHKLSMFWFDFVKDIVPNHIITGNFEEFPAELKKYEYLRDRSMIVKKANRVDIECIIRGYLAGSGWKEYQKSKTVCGIKLPDGLQESSKLPQPIFTPSSKEENGKHDENISFEETVKRTGKDTAEKLQELSISLYKKVADYALTKGIILADTKLEFGFYDGHLILIDEIFTPDSSRFWEVEKYAQGVSQDSLDKQYVRDYLEKIKWDKSSPAPELPKDIVEKTLEKYTDAYEKLTGRKF</sequence>
<keyword evidence="11" id="KW-1185">Reference proteome</keyword>
<feature type="domain" description="SAICAR synthetase/ADE2 N-terminal" evidence="9">
    <location>
        <begin position="13"/>
        <end position="263"/>
    </location>
</feature>
<evidence type="ECO:0000313" key="11">
    <source>
        <dbReference type="Proteomes" id="UP000035337"/>
    </source>
</evidence>